<organism evidence="2 3">
    <name type="scientific">Pleurodeles waltl</name>
    <name type="common">Iberian ribbed newt</name>
    <dbReference type="NCBI Taxonomy" id="8319"/>
    <lineage>
        <taxon>Eukaryota</taxon>
        <taxon>Metazoa</taxon>
        <taxon>Chordata</taxon>
        <taxon>Craniata</taxon>
        <taxon>Vertebrata</taxon>
        <taxon>Euteleostomi</taxon>
        <taxon>Amphibia</taxon>
        <taxon>Batrachia</taxon>
        <taxon>Caudata</taxon>
        <taxon>Salamandroidea</taxon>
        <taxon>Salamandridae</taxon>
        <taxon>Pleurodelinae</taxon>
        <taxon>Pleurodeles</taxon>
    </lineage>
</organism>
<comment type="caution">
    <text evidence="2">The sequence shown here is derived from an EMBL/GenBank/DDBJ whole genome shotgun (WGS) entry which is preliminary data.</text>
</comment>
<dbReference type="EMBL" id="JANPWB010000012">
    <property type="protein sequence ID" value="KAJ1116694.1"/>
    <property type="molecule type" value="Genomic_DNA"/>
</dbReference>
<accession>A0AAV7NNM5</accession>
<proteinExistence type="predicted"/>
<evidence type="ECO:0000313" key="2">
    <source>
        <dbReference type="EMBL" id="KAJ1116694.1"/>
    </source>
</evidence>
<evidence type="ECO:0000313" key="3">
    <source>
        <dbReference type="Proteomes" id="UP001066276"/>
    </source>
</evidence>
<protein>
    <submittedName>
        <fullName evidence="2">Uncharacterized protein</fullName>
    </submittedName>
</protein>
<name>A0AAV7NNM5_PLEWA</name>
<reference evidence="2" key="1">
    <citation type="journal article" date="2022" name="bioRxiv">
        <title>Sequencing and chromosome-scale assembly of the giantPleurodeles waltlgenome.</title>
        <authorList>
            <person name="Brown T."/>
            <person name="Elewa A."/>
            <person name="Iarovenko S."/>
            <person name="Subramanian E."/>
            <person name="Araus A.J."/>
            <person name="Petzold A."/>
            <person name="Susuki M."/>
            <person name="Suzuki K.-i.T."/>
            <person name="Hayashi T."/>
            <person name="Toyoda A."/>
            <person name="Oliveira C."/>
            <person name="Osipova E."/>
            <person name="Leigh N.D."/>
            <person name="Simon A."/>
            <person name="Yun M.H."/>
        </authorList>
    </citation>
    <scope>NUCLEOTIDE SEQUENCE</scope>
    <source>
        <strain evidence="2">20211129_DDA</strain>
        <tissue evidence="2">Liver</tissue>
    </source>
</reference>
<dbReference type="AlphaFoldDB" id="A0AAV7NNM5"/>
<keyword evidence="3" id="KW-1185">Reference proteome</keyword>
<sequence>MRVRCRLRQRDVQRALHMLALEKDSSCCCCWCLCLPGPSSARLRGSPLIHSMQTARSNAPGSFKASMTSESDPSRQHSGQKLNTTNLQTVIQLWLPISCKHSPCIRVWPGRGRGVLPLWADQALSDREQRPPGNGEGARARTIRSLTAGEGRAIAHHGRGGPGSRLVVCARGRPHRERSAAESLYITAGSSACGSYSQRVDCQCSGTRLSFECVFTDTHLSTADCELQTALEKDFGKFSYKLDRSR</sequence>
<evidence type="ECO:0000256" key="1">
    <source>
        <dbReference type="SAM" id="MobiDB-lite"/>
    </source>
</evidence>
<dbReference type="Proteomes" id="UP001066276">
    <property type="component" value="Chromosome 8"/>
</dbReference>
<feature type="region of interest" description="Disordered" evidence="1">
    <location>
        <begin position="54"/>
        <end position="82"/>
    </location>
</feature>
<gene>
    <name evidence="2" type="ORF">NDU88_004900</name>
</gene>